<organism evidence="1 2">
    <name type="scientific">candidate division CPR2 bacterium GW2011_GWC1_41_48</name>
    <dbReference type="NCBI Taxonomy" id="1618344"/>
    <lineage>
        <taxon>Bacteria</taxon>
        <taxon>Bacteria division CPR2</taxon>
    </lineage>
</organism>
<comment type="caution">
    <text evidence="1">The sequence shown here is derived from an EMBL/GenBank/DDBJ whole genome shotgun (WGS) entry which is preliminary data.</text>
</comment>
<name>A0A0G0WB52_UNCC2</name>
<evidence type="ECO:0000313" key="2">
    <source>
        <dbReference type="Proteomes" id="UP000033869"/>
    </source>
</evidence>
<dbReference type="Proteomes" id="UP000033869">
    <property type="component" value="Unassembled WGS sequence"/>
</dbReference>
<reference evidence="1 2" key="1">
    <citation type="journal article" date="2015" name="Nature">
        <title>rRNA introns, odd ribosomes, and small enigmatic genomes across a large radiation of phyla.</title>
        <authorList>
            <person name="Brown C.T."/>
            <person name="Hug L.A."/>
            <person name="Thomas B.C."/>
            <person name="Sharon I."/>
            <person name="Castelle C.J."/>
            <person name="Singh A."/>
            <person name="Wilkins M.J."/>
            <person name="Williams K.H."/>
            <person name="Banfield J.F."/>
        </authorList>
    </citation>
    <scope>NUCLEOTIDE SEQUENCE [LARGE SCALE GENOMIC DNA]</scope>
</reference>
<dbReference type="AlphaFoldDB" id="A0A0G0WB52"/>
<protein>
    <submittedName>
        <fullName evidence="1">Uncharacterized protein</fullName>
    </submittedName>
</protein>
<evidence type="ECO:0000313" key="1">
    <source>
        <dbReference type="EMBL" id="KKS09297.1"/>
    </source>
</evidence>
<gene>
    <name evidence="1" type="ORF">UU65_C0002G0075</name>
</gene>
<dbReference type="AntiFam" id="ANF00010">
    <property type="entry name" value="tRNA translation"/>
</dbReference>
<sequence length="96" mass="10801">MLESQNSKFKRQNCSSKLKGILTKDKRRGEGEIQIEKSDFFGYNHEVKKVLSVYCFLFYRPIAQGLEHRSYKAGVAGSNPAGPTIGKLEIFLTANS</sequence>
<accession>A0A0G0WB52</accession>
<dbReference type="EMBL" id="LCBL01000002">
    <property type="protein sequence ID" value="KKS09297.1"/>
    <property type="molecule type" value="Genomic_DNA"/>
</dbReference>
<proteinExistence type="predicted"/>